<dbReference type="PROSITE" id="PS00678">
    <property type="entry name" value="WD_REPEATS_1"/>
    <property type="match status" value="1"/>
</dbReference>
<feature type="compositionally biased region" description="Polar residues" evidence="4">
    <location>
        <begin position="1445"/>
        <end position="1469"/>
    </location>
</feature>
<dbReference type="Pfam" id="PF23774">
    <property type="entry name" value="TPR_GEMI5"/>
    <property type="match status" value="1"/>
</dbReference>
<evidence type="ECO:0000313" key="9">
    <source>
        <dbReference type="EMBL" id="KAK4813975.1"/>
    </source>
</evidence>
<dbReference type="Pfam" id="PF23770">
    <property type="entry name" value="Beta-prop_RIG_1st"/>
    <property type="match status" value="1"/>
</dbReference>
<keyword evidence="1 3" id="KW-0853">WD repeat</keyword>
<dbReference type="InterPro" id="IPR052640">
    <property type="entry name" value="Gemin-5"/>
</dbReference>
<feature type="repeat" description="WD" evidence="3">
    <location>
        <begin position="712"/>
        <end position="754"/>
    </location>
</feature>
<feature type="region of interest" description="Disordered" evidence="4">
    <location>
        <begin position="745"/>
        <end position="842"/>
    </location>
</feature>
<feature type="domain" description="Gem-associated protein 5 second beta-propeller" evidence="7">
    <location>
        <begin position="419"/>
        <end position="735"/>
    </location>
</feature>
<dbReference type="Gene3D" id="2.130.10.10">
    <property type="entry name" value="YVTN repeat-like/Quinoprotein amine dehydrogenase"/>
    <property type="match status" value="2"/>
</dbReference>
<feature type="repeat" description="WD" evidence="3">
    <location>
        <begin position="88"/>
        <end position="132"/>
    </location>
</feature>
<dbReference type="SUPFAM" id="SSF50978">
    <property type="entry name" value="WD40 repeat-like"/>
    <property type="match status" value="1"/>
</dbReference>
<dbReference type="PROSITE" id="PS50294">
    <property type="entry name" value="WD_REPEATS_REGION"/>
    <property type="match status" value="1"/>
</dbReference>
<dbReference type="PANTHER" id="PTHR46362:SF1">
    <property type="entry name" value="GEM-ASSOCIATED PROTEIN 5"/>
    <property type="match status" value="1"/>
</dbReference>
<dbReference type="InterPro" id="IPR020472">
    <property type="entry name" value="WD40_PAC1"/>
</dbReference>
<reference evidence="9 10" key="1">
    <citation type="journal article" date="2023" name="J. Hered.">
        <title>Chromosome-level genome of the wood stork (Mycteria americana) provides insight into avian chromosome evolution.</title>
        <authorList>
            <person name="Flamio R. Jr."/>
            <person name="Ramstad K.M."/>
        </authorList>
    </citation>
    <scope>NUCLEOTIDE SEQUENCE [LARGE SCALE GENOMIC DNA]</scope>
    <source>
        <strain evidence="9">JAX WOST 10</strain>
    </source>
</reference>
<evidence type="ECO:0000259" key="6">
    <source>
        <dbReference type="Pfam" id="PF23774"/>
    </source>
</evidence>
<dbReference type="InterPro" id="IPR015943">
    <property type="entry name" value="WD40/YVTN_repeat-like_dom_sf"/>
</dbReference>
<feature type="compositionally biased region" description="Basic and acidic residues" evidence="4">
    <location>
        <begin position="799"/>
        <end position="830"/>
    </location>
</feature>
<accession>A0AAN7MUV5</accession>
<feature type="compositionally biased region" description="Basic and acidic residues" evidence="4">
    <location>
        <begin position="747"/>
        <end position="767"/>
    </location>
</feature>
<dbReference type="InterPro" id="IPR019775">
    <property type="entry name" value="WD40_repeat_CS"/>
</dbReference>
<dbReference type="Pfam" id="PF23775">
    <property type="entry name" value="Beta-prop_RIG_2nd"/>
    <property type="match status" value="1"/>
</dbReference>
<dbReference type="GO" id="GO:0003730">
    <property type="term" value="F:mRNA 3'-UTR binding"/>
    <property type="evidence" value="ECO:0007669"/>
    <property type="project" value="TreeGrafter"/>
</dbReference>
<evidence type="ECO:0008006" key="11">
    <source>
        <dbReference type="Google" id="ProtNLM"/>
    </source>
</evidence>
<keyword evidence="10" id="KW-1185">Reference proteome</keyword>
<proteinExistence type="predicted"/>
<dbReference type="Proteomes" id="UP001333110">
    <property type="component" value="Unassembled WGS sequence"/>
</dbReference>
<feature type="domain" description="Gem-associated protein 5 RBS" evidence="8">
    <location>
        <begin position="1194"/>
        <end position="1553"/>
    </location>
</feature>
<feature type="compositionally biased region" description="Basic and acidic residues" evidence="4">
    <location>
        <begin position="861"/>
        <end position="871"/>
    </location>
</feature>
<dbReference type="InterPro" id="IPR056421">
    <property type="entry name" value="TPR_GEMI5"/>
</dbReference>
<evidence type="ECO:0000313" key="10">
    <source>
        <dbReference type="Proteomes" id="UP001333110"/>
    </source>
</evidence>
<organism evidence="9 10">
    <name type="scientific">Mycteria americana</name>
    <name type="common">Wood stork</name>
    <dbReference type="NCBI Taxonomy" id="33587"/>
    <lineage>
        <taxon>Eukaryota</taxon>
        <taxon>Metazoa</taxon>
        <taxon>Chordata</taxon>
        <taxon>Craniata</taxon>
        <taxon>Vertebrata</taxon>
        <taxon>Euteleostomi</taxon>
        <taxon>Archelosauria</taxon>
        <taxon>Archosauria</taxon>
        <taxon>Dinosauria</taxon>
        <taxon>Saurischia</taxon>
        <taxon>Theropoda</taxon>
        <taxon>Coelurosauria</taxon>
        <taxon>Aves</taxon>
        <taxon>Neognathae</taxon>
        <taxon>Neoaves</taxon>
        <taxon>Aequornithes</taxon>
        <taxon>Ciconiiformes</taxon>
        <taxon>Ciconiidae</taxon>
        <taxon>Mycteria</taxon>
    </lineage>
</organism>
<feature type="domain" description="Gem-associated protein 5 TPR" evidence="6">
    <location>
        <begin position="929"/>
        <end position="1137"/>
    </location>
</feature>
<evidence type="ECO:0000256" key="4">
    <source>
        <dbReference type="SAM" id="MobiDB-lite"/>
    </source>
</evidence>
<feature type="repeat" description="WD" evidence="3">
    <location>
        <begin position="669"/>
        <end position="711"/>
    </location>
</feature>
<dbReference type="GO" id="GO:0032797">
    <property type="term" value="C:SMN complex"/>
    <property type="evidence" value="ECO:0007669"/>
    <property type="project" value="TreeGrafter"/>
</dbReference>
<evidence type="ECO:0000256" key="1">
    <source>
        <dbReference type="ARBA" id="ARBA00022574"/>
    </source>
</evidence>
<feature type="region of interest" description="Disordered" evidence="4">
    <location>
        <begin position="1445"/>
        <end position="1483"/>
    </location>
</feature>
<evidence type="ECO:0000256" key="2">
    <source>
        <dbReference type="ARBA" id="ARBA00022737"/>
    </source>
</evidence>
<dbReference type="InterPro" id="IPR056424">
    <property type="entry name" value="Beta-prop_GEMI5_2nd"/>
</dbReference>
<protein>
    <recommendedName>
        <fullName evidence="11">Gem-associated protein 5</fullName>
    </recommendedName>
</protein>
<dbReference type="PRINTS" id="PR00320">
    <property type="entry name" value="GPROTEINBRPT"/>
</dbReference>
<comment type="caution">
    <text evidence="9">The sequence shown here is derived from an EMBL/GenBank/DDBJ whole genome shotgun (WGS) entry which is preliminary data.</text>
</comment>
<feature type="domain" description="Gem-associated protein 5 first beta-propeller" evidence="5">
    <location>
        <begin position="114"/>
        <end position="238"/>
    </location>
</feature>
<evidence type="ECO:0000256" key="3">
    <source>
        <dbReference type="PROSITE-ProRule" id="PRU00221"/>
    </source>
</evidence>
<evidence type="ECO:0000259" key="5">
    <source>
        <dbReference type="Pfam" id="PF23770"/>
    </source>
</evidence>
<sequence>MRSSRRFATACAALGGRARGGLAGRVGREARPAAMAAAGVRVLPASPNWYSSRCSDASSDGRLFGFAARHRVCLLDVGAAAPAFYGELIGHTDRISGFAFCHCPGQSSLCASSSDDGSIKIWDAEALAPVAEYSLHQNAISALHWSPLVKDLIVSGDEKGIIVCYWHNRSDSQQFFPEPRTIFCLTCSPHHENLVAIGYRDGMVVIIDISRKREVLHRLRGHDDEIHCLAWCPVPGEERLPAWQDTLQVVPSEEGEVPNGELAQDTTTKKGCYLASGSKDQTIRIWSCTRGRSVMTLKLPPTKRRGGAVDPAVKERIWLTVHWPSGRSTEIVSSCFGGELLLWDLTQSGKRKWTLLGSSEGQNHSRIVFNLSSVKHQDKELLFSISMDRDVKCWDLSTLDCSWTMPSLGGFVYSLAFSPVDTGCLAIGVGDSMIRVWNTLSMNNIYDVKTFWQSIKSKVTALSWHPTKEGCLAFGTDDGKVGIFDTFSSSAKNKPPQISSTYHKKTVYTLAWGPPTPPLSSGAEDEQPSVTLYSCAGEGIVFQHNPWKLNGEANDINKVIRDTNSIKHKLPARTEVSWKPDGKLLALGNEDGSIEIFQAPNLKLLCTIQQHHKLINAIRWHHEHGSQPELSYLIASGSINATIYVHNLKSVVESTSEGPLTITEPFRTLAGHTAKITSLSWSPHHEGRLVSACYDGTAQVWDVMKEEPLCNYRGHQGRLLSVQWSPVDSDAVYTGADDFSVHKWHISKQEHTRPPQGKKSIELEKKRSMQPKVKTKKKKKPIGKSPAKQDLSDAMNGDESTKEMLLEENGVSDHEGEKQAQEAELPDKDSMTVSKDTSSSAYDYSSFSLPKAFVTQKATPVKKDPPKEKPTPDASLKKRKPRSILPFSTFMDHRSKDELHQDCLKLAACLKTKDNNEDVSPDLKDRIHLGLFTDRASLHKMIDVEGKHHLENGHPELFQQLMLWKGDMKGVLQAAAERGELTDQLVAISPMVGYQAWVWTVEAFAKQLCFQEQYVKAASHLLSIHKVYEAVELLKVNHFYREAIVIAKARLRPEDPILRDLYTSWAALLEKDGHYSMAAKCYLGASSPYDAVKVLAKKGDVTSLKTAAELALISGEEELSATLSFRCAQDLLLPRNWVGAQEVLQQHKTLFGQRLVFCLNELLCKCLSERNPCDRKSPVPPCYHSWELNREASFFDMVIKVWQNVLGMDTTEQATCAQEQLRSIEHPPSTSNTHPKQVLFHISHDLTLAALSYQTATWDEAVKRILGAVTRSYDAGNFTLMQEICSIILPKGCDNLRHKLDSTNSQSMDAYRSLEGFVAYGLLYDLWWNPPKDSLVLQKAVLDPVLCPSEETALEKSYVSGQSSSEETPDQTAVEMDENLCNTTEVHRCETESDSRTLSVDLVDRESKLNGCKVLLSEEIAALQNTQRDIAEVQQILADMIHQHQQQRNNLQENTNGSTQESNLQQNSETESDKPCSDSNQMNCKDEVKEPITLPELTKQLLKAKQKLADFPDNLKVFPFPDVLESCLVLLHIGSQCPPELHEQALDLLRKHGSANIYKKAGRRFLT</sequence>
<feature type="repeat" description="WD" evidence="3">
    <location>
        <begin position="273"/>
        <end position="296"/>
    </location>
</feature>
<name>A0AAN7MUV5_MYCAM</name>
<gene>
    <name evidence="9" type="ORF">QYF61_003808</name>
</gene>
<dbReference type="InterPro" id="IPR036322">
    <property type="entry name" value="WD40_repeat_dom_sf"/>
</dbReference>
<dbReference type="PROSITE" id="PS50082">
    <property type="entry name" value="WD_REPEATS_2"/>
    <property type="match status" value="4"/>
</dbReference>
<dbReference type="InterPro" id="IPR056420">
    <property type="entry name" value="GEMI5_RBS"/>
</dbReference>
<dbReference type="GO" id="GO:0000387">
    <property type="term" value="P:spliceosomal snRNP assembly"/>
    <property type="evidence" value="ECO:0007669"/>
    <property type="project" value="TreeGrafter"/>
</dbReference>
<dbReference type="SMART" id="SM00320">
    <property type="entry name" value="WD40"/>
    <property type="match status" value="12"/>
</dbReference>
<dbReference type="InterPro" id="IPR011047">
    <property type="entry name" value="Quinoprotein_ADH-like_sf"/>
</dbReference>
<dbReference type="GO" id="GO:0005634">
    <property type="term" value="C:nucleus"/>
    <property type="evidence" value="ECO:0007669"/>
    <property type="project" value="TreeGrafter"/>
</dbReference>
<dbReference type="PANTHER" id="PTHR46362">
    <property type="entry name" value="GEM-ASSOCIATED PROTEIN 5"/>
    <property type="match status" value="1"/>
</dbReference>
<evidence type="ECO:0000259" key="7">
    <source>
        <dbReference type="Pfam" id="PF23775"/>
    </source>
</evidence>
<dbReference type="EMBL" id="JAUNZN010000011">
    <property type="protein sequence ID" value="KAK4813975.1"/>
    <property type="molecule type" value="Genomic_DNA"/>
</dbReference>
<feature type="compositionally biased region" description="Basic residues" evidence="4">
    <location>
        <begin position="773"/>
        <end position="782"/>
    </location>
</feature>
<feature type="region of interest" description="Disordered" evidence="4">
    <location>
        <begin position="857"/>
        <end position="881"/>
    </location>
</feature>
<dbReference type="InterPro" id="IPR001680">
    <property type="entry name" value="WD40_rpt"/>
</dbReference>
<dbReference type="Pfam" id="PF23777">
    <property type="entry name" value="GEMI5_RBS"/>
    <property type="match status" value="1"/>
</dbReference>
<evidence type="ECO:0000259" key="8">
    <source>
        <dbReference type="Pfam" id="PF23777"/>
    </source>
</evidence>
<dbReference type="SUPFAM" id="SSF50998">
    <property type="entry name" value="Quinoprotein alcohol dehydrogenase-like"/>
    <property type="match status" value="1"/>
</dbReference>
<dbReference type="InterPro" id="IPR056432">
    <property type="entry name" value="Beta-prop_GEMI5_1st"/>
</dbReference>
<keyword evidence="2" id="KW-0677">Repeat</keyword>
<dbReference type="Pfam" id="PF00400">
    <property type="entry name" value="WD40"/>
    <property type="match status" value="1"/>
</dbReference>